<feature type="region of interest" description="Disordered" evidence="1">
    <location>
        <begin position="82"/>
        <end position="127"/>
    </location>
</feature>
<name>A0A9Q1GKL7_9CARY</name>
<dbReference type="Proteomes" id="UP001153076">
    <property type="component" value="Unassembled WGS sequence"/>
</dbReference>
<sequence length="301" mass="33679">MYMRTQVMGILTVPGWFKKEVLDSLRAHVTLRLMSVHSGDTAENSLRSLSKKFRKSKKMRYHVNLKSGEENESQVNQGIIIAELPGEENKVEEEGDDENESEDQEEEEEDEESESEEEGGEEELNTDDPAYLTWQSNLGLYVSLHTPQGRAGAATSPTLYISGHSAHYLTYSRPQSEEPDPAATSTPPPPHDGCGSFVRGCPTFELAEVELESDWQRILVHRKKIKLIRGMANTALNQGYDAPTLAGAESPVSDRQSVDLVVECVAVGRAVEERTNRGELRTRSRTVEQNKQRKSAFLMEL</sequence>
<protein>
    <submittedName>
        <fullName evidence="2">Uncharacterized protein</fullName>
    </submittedName>
</protein>
<keyword evidence="3" id="KW-1185">Reference proteome</keyword>
<accession>A0A9Q1GKL7</accession>
<dbReference type="EMBL" id="JAKOGI010003065">
    <property type="protein sequence ID" value="KAJ8420901.1"/>
    <property type="molecule type" value="Genomic_DNA"/>
</dbReference>
<feature type="compositionally biased region" description="Acidic residues" evidence="1">
    <location>
        <begin position="90"/>
        <end position="126"/>
    </location>
</feature>
<reference evidence="2" key="1">
    <citation type="submission" date="2022-04" db="EMBL/GenBank/DDBJ databases">
        <title>Carnegiea gigantea Genome sequencing and assembly v2.</title>
        <authorList>
            <person name="Copetti D."/>
            <person name="Sanderson M.J."/>
            <person name="Burquez A."/>
            <person name="Wojciechowski M.F."/>
        </authorList>
    </citation>
    <scope>NUCLEOTIDE SEQUENCE</scope>
    <source>
        <strain evidence="2">SGP5-SGP5p</strain>
        <tissue evidence="2">Aerial part</tissue>
    </source>
</reference>
<evidence type="ECO:0000313" key="3">
    <source>
        <dbReference type="Proteomes" id="UP001153076"/>
    </source>
</evidence>
<dbReference type="AlphaFoldDB" id="A0A9Q1GKL7"/>
<gene>
    <name evidence="2" type="ORF">Cgig2_018045</name>
</gene>
<comment type="caution">
    <text evidence="2">The sequence shown here is derived from an EMBL/GenBank/DDBJ whole genome shotgun (WGS) entry which is preliminary data.</text>
</comment>
<organism evidence="2 3">
    <name type="scientific">Carnegiea gigantea</name>
    <dbReference type="NCBI Taxonomy" id="171969"/>
    <lineage>
        <taxon>Eukaryota</taxon>
        <taxon>Viridiplantae</taxon>
        <taxon>Streptophyta</taxon>
        <taxon>Embryophyta</taxon>
        <taxon>Tracheophyta</taxon>
        <taxon>Spermatophyta</taxon>
        <taxon>Magnoliopsida</taxon>
        <taxon>eudicotyledons</taxon>
        <taxon>Gunneridae</taxon>
        <taxon>Pentapetalae</taxon>
        <taxon>Caryophyllales</taxon>
        <taxon>Cactineae</taxon>
        <taxon>Cactaceae</taxon>
        <taxon>Cactoideae</taxon>
        <taxon>Echinocereeae</taxon>
        <taxon>Carnegiea</taxon>
    </lineage>
</organism>
<evidence type="ECO:0000313" key="2">
    <source>
        <dbReference type="EMBL" id="KAJ8420901.1"/>
    </source>
</evidence>
<proteinExistence type="predicted"/>
<feature type="region of interest" description="Disordered" evidence="1">
    <location>
        <begin position="172"/>
        <end position="196"/>
    </location>
</feature>
<evidence type="ECO:0000256" key="1">
    <source>
        <dbReference type="SAM" id="MobiDB-lite"/>
    </source>
</evidence>